<dbReference type="RefSeq" id="WP_185720129.1">
    <property type="nucleotide sequence ID" value="NZ_BAAAWI010000002.1"/>
</dbReference>
<dbReference type="PANTHER" id="PTHR43008">
    <property type="entry name" value="BENZIL REDUCTASE"/>
    <property type="match status" value="1"/>
</dbReference>
<dbReference type="KEGG" id="ppel:H6H00_04700"/>
<name>A0A7G7MKJ0_9PSEU</name>
<evidence type="ECO:0000256" key="2">
    <source>
        <dbReference type="ARBA" id="ARBA00023002"/>
    </source>
</evidence>
<dbReference type="EMBL" id="CP060131">
    <property type="protein sequence ID" value="QNG53301.1"/>
    <property type="molecule type" value="Genomic_DNA"/>
</dbReference>
<keyword evidence="4" id="KW-1185">Reference proteome</keyword>
<evidence type="ECO:0000313" key="3">
    <source>
        <dbReference type="EMBL" id="QNG53301.1"/>
    </source>
</evidence>
<dbReference type="Gene3D" id="3.40.50.720">
    <property type="entry name" value="NAD(P)-binding Rossmann-like Domain"/>
    <property type="match status" value="1"/>
</dbReference>
<dbReference type="Pfam" id="PF13561">
    <property type="entry name" value="adh_short_C2"/>
    <property type="match status" value="1"/>
</dbReference>
<dbReference type="InterPro" id="IPR020904">
    <property type="entry name" value="Sc_DH/Rdtase_CS"/>
</dbReference>
<sequence>MGLPEGERDGRLDGKVAILTGAAGGIGRAVVRRYVAEGAKVVAVDVADTVHRLGDELGDSVLPMVADVRSWEDNQAVAAAARERWGRIDVFVGNAGITDAARPLEEIPGPQLTPAFEELFGVNVLALMLGVRASLDDLIAARGSIILTGSFAGANAAGGGVLYTASKHAVLGLVRQLAYELAPDVRVNGVAPGVAPTRLRGTAALGQGASDSVLDGTRAALPLQEVPDPEAYSGVFALLASADGEAMTGSMLTADSGLSIRGIARPGGRVRRPADG</sequence>
<dbReference type="InterPro" id="IPR036291">
    <property type="entry name" value="NAD(P)-bd_dom_sf"/>
</dbReference>
<dbReference type="SUPFAM" id="SSF51735">
    <property type="entry name" value="NAD(P)-binding Rossmann-fold domains"/>
    <property type="match status" value="1"/>
</dbReference>
<dbReference type="AlphaFoldDB" id="A0A7G7MKJ0"/>
<dbReference type="PRINTS" id="PR00081">
    <property type="entry name" value="GDHRDH"/>
</dbReference>
<dbReference type="PROSITE" id="PS00061">
    <property type="entry name" value="ADH_SHORT"/>
    <property type="match status" value="1"/>
</dbReference>
<accession>A0A7G7MKJ0</accession>
<evidence type="ECO:0000313" key="4">
    <source>
        <dbReference type="Proteomes" id="UP000515728"/>
    </source>
</evidence>
<dbReference type="InterPro" id="IPR002347">
    <property type="entry name" value="SDR_fam"/>
</dbReference>
<proteinExistence type="inferred from homology"/>
<dbReference type="GO" id="GO:0050664">
    <property type="term" value="F:oxidoreductase activity, acting on NAD(P)H, oxygen as acceptor"/>
    <property type="evidence" value="ECO:0007669"/>
    <property type="project" value="TreeGrafter"/>
</dbReference>
<dbReference type="PANTHER" id="PTHR43008:SF4">
    <property type="entry name" value="CHAIN DEHYDROGENASE, PUTATIVE (AFU_ORTHOLOGUE AFUA_4G08710)-RELATED"/>
    <property type="match status" value="1"/>
</dbReference>
<keyword evidence="2" id="KW-0560">Oxidoreductase</keyword>
<dbReference type="PRINTS" id="PR00080">
    <property type="entry name" value="SDRFAMILY"/>
</dbReference>
<reference evidence="3 4" key="1">
    <citation type="submission" date="2020-08" db="EMBL/GenBank/DDBJ databases">
        <authorList>
            <person name="Mo P."/>
        </authorList>
    </citation>
    <scope>NUCLEOTIDE SEQUENCE [LARGE SCALE GENOMIC DNA]</scope>
    <source>
        <strain evidence="3 4">CGMCC 4.1532</strain>
    </source>
</reference>
<evidence type="ECO:0000256" key="1">
    <source>
        <dbReference type="ARBA" id="ARBA00006484"/>
    </source>
</evidence>
<organism evidence="3 4">
    <name type="scientific">Pseudonocardia petroleophila</name>
    <dbReference type="NCBI Taxonomy" id="37331"/>
    <lineage>
        <taxon>Bacteria</taxon>
        <taxon>Bacillati</taxon>
        <taxon>Actinomycetota</taxon>
        <taxon>Actinomycetes</taxon>
        <taxon>Pseudonocardiales</taxon>
        <taxon>Pseudonocardiaceae</taxon>
        <taxon>Pseudonocardia</taxon>
    </lineage>
</organism>
<comment type="similarity">
    <text evidence="1">Belongs to the short-chain dehydrogenases/reductases (SDR) family.</text>
</comment>
<protein>
    <submittedName>
        <fullName evidence="3">SDR family oxidoreductase</fullName>
    </submittedName>
</protein>
<dbReference type="FunFam" id="3.40.50.720:FF:000084">
    <property type="entry name" value="Short-chain dehydrogenase reductase"/>
    <property type="match status" value="1"/>
</dbReference>
<dbReference type="Proteomes" id="UP000515728">
    <property type="component" value="Chromosome"/>
</dbReference>
<gene>
    <name evidence="3" type="ORF">H6H00_04700</name>
</gene>